<evidence type="ECO:0000313" key="1">
    <source>
        <dbReference type="EMBL" id="PSF37845.1"/>
    </source>
</evidence>
<organism evidence="1 2">
    <name type="scientific">Aphanothece hegewaldii CCALA 016</name>
    <dbReference type="NCBI Taxonomy" id="2107694"/>
    <lineage>
        <taxon>Bacteria</taxon>
        <taxon>Bacillati</taxon>
        <taxon>Cyanobacteriota</taxon>
        <taxon>Cyanophyceae</taxon>
        <taxon>Oscillatoriophycideae</taxon>
        <taxon>Chroococcales</taxon>
        <taxon>Aphanothecaceae</taxon>
        <taxon>Aphanothece</taxon>
    </lineage>
</organism>
<reference evidence="1 2" key="2">
    <citation type="submission" date="2018-03" db="EMBL/GenBank/DDBJ databases">
        <authorList>
            <person name="Keele B.F."/>
        </authorList>
    </citation>
    <scope>NUCLEOTIDE SEQUENCE [LARGE SCALE GENOMIC DNA]</scope>
    <source>
        <strain evidence="1 2">CCALA 016</strain>
    </source>
</reference>
<dbReference type="EMBL" id="PXOH01000006">
    <property type="protein sequence ID" value="PSF37845.1"/>
    <property type="molecule type" value="Genomic_DNA"/>
</dbReference>
<reference evidence="1 2" key="1">
    <citation type="submission" date="2018-03" db="EMBL/GenBank/DDBJ databases">
        <title>The ancient ancestry and fast evolution of plastids.</title>
        <authorList>
            <person name="Moore K.R."/>
            <person name="Magnabosco C."/>
            <person name="Momper L."/>
            <person name="Gold D.A."/>
            <person name="Bosak T."/>
            <person name="Fournier G.P."/>
        </authorList>
    </citation>
    <scope>NUCLEOTIDE SEQUENCE [LARGE SCALE GENOMIC DNA]</scope>
    <source>
        <strain evidence="1 2">CCALA 016</strain>
    </source>
</reference>
<proteinExistence type="predicted"/>
<dbReference type="InterPro" id="IPR002696">
    <property type="entry name" value="Membr_insert_effic_factor_YidD"/>
</dbReference>
<gene>
    <name evidence="1" type="ORF">C7H19_07625</name>
</gene>
<protein>
    <recommendedName>
        <fullName evidence="3">Membrane protein insertion efficiency factor YidD</fullName>
    </recommendedName>
</protein>
<dbReference type="NCBIfam" id="TIGR00278">
    <property type="entry name" value="membrane protein insertion efficiency factor YidD"/>
    <property type="match status" value="1"/>
</dbReference>
<comment type="caution">
    <text evidence="1">The sequence shown here is derived from an EMBL/GenBank/DDBJ whole genome shotgun (WGS) entry which is preliminary data.</text>
</comment>
<dbReference type="AlphaFoldDB" id="A0A2T1LZR6"/>
<accession>A0A2T1LZR6</accession>
<evidence type="ECO:0000313" key="2">
    <source>
        <dbReference type="Proteomes" id="UP000239001"/>
    </source>
</evidence>
<dbReference type="OrthoDB" id="6629784at2"/>
<keyword evidence="2" id="KW-1185">Reference proteome</keyword>
<name>A0A2T1LZR6_9CHRO</name>
<evidence type="ECO:0008006" key="3">
    <source>
        <dbReference type="Google" id="ProtNLM"/>
    </source>
</evidence>
<dbReference type="Proteomes" id="UP000239001">
    <property type="component" value="Unassembled WGS sequence"/>
</dbReference>
<dbReference type="RefSeq" id="WP_106456286.1">
    <property type="nucleotide sequence ID" value="NZ_PXOH01000006.1"/>
</dbReference>
<sequence>MNISNLEALTQKTAIFSINAYQNHISPKKGFSCSHRLLYGGLSCSDYVKDLFLHQDLSQVIGMTRQRFGDCAKASLELRKLKSSSGCIIIPCCVPI</sequence>